<evidence type="ECO:0000313" key="2">
    <source>
        <dbReference type="EMBL" id="KKN25284.1"/>
    </source>
</evidence>
<dbReference type="AlphaFoldDB" id="A0A0F9P5H0"/>
<feature type="domain" description="Methyltransferase type 11" evidence="1">
    <location>
        <begin position="38"/>
        <end position="134"/>
    </location>
</feature>
<evidence type="ECO:0000259" key="1">
    <source>
        <dbReference type="Pfam" id="PF08241"/>
    </source>
</evidence>
<gene>
    <name evidence="2" type="ORF">LCGC14_0886380</name>
</gene>
<comment type="caution">
    <text evidence="2">The sequence shown here is derived from an EMBL/GenBank/DDBJ whole genome shotgun (WGS) entry which is preliminary data.</text>
</comment>
<dbReference type="Pfam" id="PF08241">
    <property type="entry name" value="Methyltransf_11"/>
    <property type="match status" value="1"/>
</dbReference>
<dbReference type="Gene3D" id="3.40.50.150">
    <property type="entry name" value="Vaccinia Virus protein VP39"/>
    <property type="match status" value="1"/>
</dbReference>
<protein>
    <recommendedName>
        <fullName evidence="1">Methyltransferase type 11 domain-containing protein</fullName>
    </recommendedName>
</protein>
<name>A0A0F9P5H0_9ZZZZ</name>
<reference evidence="2" key="1">
    <citation type="journal article" date="2015" name="Nature">
        <title>Complex archaea that bridge the gap between prokaryotes and eukaryotes.</title>
        <authorList>
            <person name="Spang A."/>
            <person name="Saw J.H."/>
            <person name="Jorgensen S.L."/>
            <person name="Zaremba-Niedzwiedzka K."/>
            <person name="Martijn J."/>
            <person name="Lind A.E."/>
            <person name="van Eijk R."/>
            <person name="Schleper C."/>
            <person name="Guy L."/>
            <person name="Ettema T.J."/>
        </authorList>
    </citation>
    <scope>NUCLEOTIDE SEQUENCE</scope>
</reference>
<proteinExistence type="predicted"/>
<accession>A0A0F9P5H0</accession>
<sequence>MNPYDRYVLPRLIDAACGMGDVMARRAELVPRAQGDVLEIGIGTGLNLRYYDPEKVRRIVGVDPAAQMQTLARKRAAEISIPVEMVAVGADGIDAPDESFDSIVMTFTLCSIADPLPALAEMRRVLKPGAQLLFCEHGLAPDLSVQRWQHRLTPWWKPVAGGCHLNRAISSLLHQARFTLDELHTGYISGPRPMTYLYQGVALKA</sequence>
<dbReference type="CDD" id="cd02440">
    <property type="entry name" value="AdoMet_MTases"/>
    <property type="match status" value="1"/>
</dbReference>
<dbReference type="SUPFAM" id="SSF53335">
    <property type="entry name" value="S-adenosyl-L-methionine-dependent methyltransferases"/>
    <property type="match status" value="1"/>
</dbReference>
<dbReference type="InterPro" id="IPR029063">
    <property type="entry name" value="SAM-dependent_MTases_sf"/>
</dbReference>
<dbReference type="InterPro" id="IPR052356">
    <property type="entry name" value="Thiol_S-MT"/>
</dbReference>
<dbReference type="PANTHER" id="PTHR45036">
    <property type="entry name" value="METHYLTRANSFERASE LIKE 7B"/>
    <property type="match status" value="1"/>
</dbReference>
<dbReference type="InterPro" id="IPR013216">
    <property type="entry name" value="Methyltransf_11"/>
</dbReference>
<dbReference type="EMBL" id="LAZR01002814">
    <property type="protein sequence ID" value="KKN25284.1"/>
    <property type="molecule type" value="Genomic_DNA"/>
</dbReference>
<organism evidence="2">
    <name type="scientific">marine sediment metagenome</name>
    <dbReference type="NCBI Taxonomy" id="412755"/>
    <lineage>
        <taxon>unclassified sequences</taxon>
        <taxon>metagenomes</taxon>
        <taxon>ecological metagenomes</taxon>
    </lineage>
</organism>
<dbReference type="PANTHER" id="PTHR45036:SF1">
    <property type="entry name" value="METHYLTRANSFERASE LIKE 7A"/>
    <property type="match status" value="1"/>
</dbReference>
<dbReference type="GO" id="GO:0008757">
    <property type="term" value="F:S-adenosylmethionine-dependent methyltransferase activity"/>
    <property type="evidence" value="ECO:0007669"/>
    <property type="project" value="InterPro"/>
</dbReference>